<dbReference type="AlphaFoldDB" id="A0A251R3U2"/>
<gene>
    <name evidence="2" type="ORF">PRUPE_1G265700</name>
</gene>
<dbReference type="Proteomes" id="UP000006882">
    <property type="component" value="Chromosome G1"/>
</dbReference>
<sequence>MAKGVDLIWIDEMKMNPMHVVTLIRFLITFDADARSSSFIFPHHHHDGKNQEMFVCCCCPFSPARRRVSHQTGSNSRKRHSHHAPWR</sequence>
<protein>
    <submittedName>
        <fullName evidence="2">Uncharacterized protein</fullName>
    </submittedName>
</protein>
<keyword evidence="3" id="KW-1185">Reference proteome</keyword>
<reference evidence="2 3" key="1">
    <citation type="journal article" date="2013" name="Nat. Genet.">
        <title>The high-quality draft genome of peach (Prunus persica) identifies unique patterns of genetic diversity, domestication and genome evolution.</title>
        <authorList>
            <consortium name="International Peach Genome Initiative"/>
            <person name="Verde I."/>
            <person name="Abbott A.G."/>
            <person name="Scalabrin S."/>
            <person name="Jung S."/>
            <person name="Shu S."/>
            <person name="Marroni F."/>
            <person name="Zhebentyayeva T."/>
            <person name="Dettori M.T."/>
            <person name="Grimwood J."/>
            <person name="Cattonaro F."/>
            <person name="Zuccolo A."/>
            <person name="Rossini L."/>
            <person name="Jenkins J."/>
            <person name="Vendramin E."/>
            <person name="Meisel L.A."/>
            <person name="Decroocq V."/>
            <person name="Sosinski B."/>
            <person name="Prochnik S."/>
            <person name="Mitros T."/>
            <person name="Policriti A."/>
            <person name="Cipriani G."/>
            <person name="Dondini L."/>
            <person name="Ficklin S."/>
            <person name="Goodstein D.M."/>
            <person name="Xuan P."/>
            <person name="Del Fabbro C."/>
            <person name="Aramini V."/>
            <person name="Copetti D."/>
            <person name="Gonzalez S."/>
            <person name="Horner D.S."/>
            <person name="Falchi R."/>
            <person name="Lucas S."/>
            <person name="Mica E."/>
            <person name="Maldonado J."/>
            <person name="Lazzari B."/>
            <person name="Bielenberg D."/>
            <person name="Pirona R."/>
            <person name="Miculan M."/>
            <person name="Barakat A."/>
            <person name="Testolin R."/>
            <person name="Stella A."/>
            <person name="Tartarini S."/>
            <person name="Tonutti P."/>
            <person name="Arus P."/>
            <person name="Orellana A."/>
            <person name="Wells C."/>
            <person name="Main D."/>
            <person name="Vizzotto G."/>
            <person name="Silva H."/>
            <person name="Salamini F."/>
            <person name="Schmutz J."/>
            <person name="Morgante M."/>
            <person name="Rokhsar D.S."/>
        </authorList>
    </citation>
    <scope>NUCLEOTIDE SEQUENCE [LARGE SCALE GENOMIC DNA]</scope>
    <source>
        <strain evidence="3">cv. Nemared</strain>
    </source>
</reference>
<dbReference type="EMBL" id="CM007651">
    <property type="protein sequence ID" value="ONI30666.1"/>
    <property type="molecule type" value="Genomic_DNA"/>
</dbReference>
<feature type="region of interest" description="Disordered" evidence="1">
    <location>
        <begin position="66"/>
        <end position="87"/>
    </location>
</feature>
<accession>A0A251R3U2</accession>
<organism evidence="2 3">
    <name type="scientific">Prunus persica</name>
    <name type="common">Peach</name>
    <name type="synonym">Amygdalus persica</name>
    <dbReference type="NCBI Taxonomy" id="3760"/>
    <lineage>
        <taxon>Eukaryota</taxon>
        <taxon>Viridiplantae</taxon>
        <taxon>Streptophyta</taxon>
        <taxon>Embryophyta</taxon>
        <taxon>Tracheophyta</taxon>
        <taxon>Spermatophyta</taxon>
        <taxon>Magnoliopsida</taxon>
        <taxon>eudicotyledons</taxon>
        <taxon>Gunneridae</taxon>
        <taxon>Pentapetalae</taxon>
        <taxon>rosids</taxon>
        <taxon>fabids</taxon>
        <taxon>Rosales</taxon>
        <taxon>Rosaceae</taxon>
        <taxon>Amygdaloideae</taxon>
        <taxon>Amygdaleae</taxon>
        <taxon>Prunus</taxon>
    </lineage>
</organism>
<evidence type="ECO:0000313" key="2">
    <source>
        <dbReference type="EMBL" id="ONI30666.1"/>
    </source>
</evidence>
<proteinExistence type="predicted"/>
<name>A0A251R3U2_PRUPE</name>
<feature type="compositionally biased region" description="Basic residues" evidence="1">
    <location>
        <begin position="76"/>
        <end position="87"/>
    </location>
</feature>
<evidence type="ECO:0000256" key="1">
    <source>
        <dbReference type="SAM" id="MobiDB-lite"/>
    </source>
</evidence>
<dbReference type="Gramene" id="ONI30666">
    <property type="protein sequence ID" value="ONI30666"/>
    <property type="gene ID" value="PRUPE_1G265700"/>
</dbReference>
<evidence type="ECO:0000313" key="3">
    <source>
        <dbReference type="Proteomes" id="UP000006882"/>
    </source>
</evidence>